<evidence type="ECO:0000313" key="2">
    <source>
        <dbReference type="EMBL" id="KAB7757720.1"/>
    </source>
</evidence>
<organism evidence="2 3">
    <name type="scientific">Mycolicibacterium phlei DSM 43239 = CCUG 21000</name>
    <dbReference type="NCBI Taxonomy" id="1226750"/>
    <lineage>
        <taxon>Bacteria</taxon>
        <taxon>Bacillati</taxon>
        <taxon>Actinomycetota</taxon>
        <taxon>Actinomycetes</taxon>
        <taxon>Mycobacteriales</taxon>
        <taxon>Mycobacteriaceae</taxon>
        <taxon>Mycolicibacterium</taxon>
    </lineage>
</organism>
<dbReference type="AlphaFoldDB" id="A0A5N5VAP4"/>
<dbReference type="Proteomes" id="UP000325690">
    <property type="component" value="Unassembled WGS sequence"/>
</dbReference>
<reference evidence="2 3" key="1">
    <citation type="submission" date="2012-10" db="EMBL/GenBank/DDBJ databases">
        <title>The draft sequence of the Mycobacterium pheli genome.</title>
        <authorList>
            <person name="Pettersson B.M.F."/>
            <person name="Das S."/>
            <person name="Dasgupta S."/>
            <person name="Bhattacharya A."/>
            <person name="Kirsebom L.A."/>
        </authorList>
    </citation>
    <scope>NUCLEOTIDE SEQUENCE [LARGE SCALE GENOMIC DNA]</scope>
    <source>
        <strain evidence="2 3">CCUG 21000</strain>
    </source>
</reference>
<feature type="transmembrane region" description="Helical" evidence="1">
    <location>
        <begin position="69"/>
        <end position="92"/>
    </location>
</feature>
<keyword evidence="1" id="KW-0812">Transmembrane</keyword>
<feature type="transmembrane region" description="Helical" evidence="1">
    <location>
        <begin position="16"/>
        <end position="33"/>
    </location>
</feature>
<dbReference type="EMBL" id="ANBP01000006">
    <property type="protein sequence ID" value="KAB7757720.1"/>
    <property type="molecule type" value="Genomic_DNA"/>
</dbReference>
<sequence>MNDATAPQSAYSQRSFVAVLLNVLVIEFSLWFTVPYLYLAIYVLPLIAIDLIVALVLKSRGGMLGQIGRGMLIGLLCVPAGLLILLPGFFIAQASGLV</sequence>
<keyword evidence="1" id="KW-1133">Transmembrane helix</keyword>
<comment type="caution">
    <text evidence="2">The sequence shown here is derived from an EMBL/GenBank/DDBJ whole genome shotgun (WGS) entry which is preliminary data.</text>
</comment>
<protein>
    <submittedName>
        <fullName evidence="2">Uncharacterized protein</fullName>
    </submittedName>
</protein>
<keyword evidence="1" id="KW-0472">Membrane</keyword>
<feature type="transmembrane region" description="Helical" evidence="1">
    <location>
        <begin position="39"/>
        <end position="57"/>
    </location>
</feature>
<proteinExistence type="predicted"/>
<gene>
    <name evidence="2" type="ORF">MPHL21000_06425</name>
</gene>
<name>A0A5N5VAP4_MYCPH</name>
<keyword evidence="3" id="KW-1185">Reference proteome</keyword>
<accession>A0A5N5VAP4</accession>
<evidence type="ECO:0000313" key="3">
    <source>
        <dbReference type="Proteomes" id="UP000325690"/>
    </source>
</evidence>
<evidence type="ECO:0000256" key="1">
    <source>
        <dbReference type="SAM" id="Phobius"/>
    </source>
</evidence>